<evidence type="ECO:0000256" key="2">
    <source>
        <dbReference type="RuleBase" id="RU362119"/>
    </source>
</evidence>
<dbReference type="InterPro" id="IPR029052">
    <property type="entry name" value="Metallo-depent_PP-like"/>
</dbReference>
<keyword evidence="2" id="KW-0547">Nucleotide-binding</keyword>
<feature type="domain" description="Calcineurin-like phosphoesterase" evidence="3">
    <location>
        <begin position="4"/>
        <end position="236"/>
    </location>
</feature>
<accession>A0A288QP97</accession>
<dbReference type="PROSITE" id="PS00786">
    <property type="entry name" value="5_NUCLEOTIDASE_2"/>
    <property type="match status" value="1"/>
</dbReference>
<dbReference type="GO" id="GO:0009166">
    <property type="term" value="P:nucleotide catabolic process"/>
    <property type="evidence" value="ECO:0007669"/>
    <property type="project" value="InterPro"/>
</dbReference>
<dbReference type="GO" id="GO:0030288">
    <property type="term" value="C:outer membrane-bounded periplasmic space"/>
    <property type="evidence" value="ECO:0007669"/>
    <property type="project" value="TreeGrafter"/>
</dbReference>
<dbReference type="SUPFAM" id="SSF56300">
    <property type="entry name" value="Metallo-dependent phosphatases"/>
    <property type="match status" value="1"/>
</dbReference>
<dbReference type="KEGG" id="wso:WSWS_01493"/>
<keyword evidence="1" id="KW-0732">Signal</keyword>
<dbReference type="Pfam" id="PF00149">
    <property type="entry name" value="Metallophos"/>
    <property type="match status" value="1"/>
</dbReference>
<dbReference type="InterPro" id="IPR006179">
    <property type="entry name" value="5_nucleotidase/apyrase"/>
</dbReference>
<dbReference type="Proteomes" id="UP000254912">
    <property type="component" value="Unassembled WGS sequence"/>
</dbReference>
<evidence type="ECO:0000259" key="4">
    <source>
        <dbReference type="Pfam" id="PF02872"/>
    </source>
</evidence>
<dbReference type="PANTHER" id="PTHR11575">
    <property type="entry name" value="5'-NUCLEOTIDASE-RELATED"/>
    <property type="match status" value="1"/>
</dbReference>
<dbReference type="InterPro" id="IPR004843">
    <property type="entry name" value="Calcineurin-like_PHP"/>
</dbReference>
<comment type="similarity">
    <text evidence="2">Belongs to the 5'-nucleotidase family.</text>
</comment>
<dbReference type="PANTHER" id="PTHR11575:SF6">
    <property type="entry name" value="2',3'-CYCLIC-NUCLEOTIDE 2'-PHOSPHODIESTERASE_3'-NUCLEOTIDASE"/>
    <property type="match status" value="1"/>
</dbReference>
<name>A0A288QP97_9LACO</name>
<evidence type="ECO:0000256" key="1">
    <source>
        <dbReference type="ARBA" id="ARBA00022729"/>
    </source>
</evidence>
<evidence type="ECO:0000313" key="5">
    <source>
        <dbReference type="EMBL" id="RDL01086.1"/>
    </source>
</evidence>
<comment type="caution">
    <text evidence="5">The sequence shown here is derived from an EMBL/GenBank/DDBJ whole genome shotgun (WGS) entry which is preliminary data.</text>
</comment>
<dbReference type="GeneID" id="94546677"/>
<reference evidence="5 6" key="1">
    <citation type="submission" date="2018-07" db="EMBL/GenBank/DDBJ databases">
        <title>Genomic Encyclopedia of Type Strains, Phase III (KMG-III): the genomes of soil and plant-associated and newly described type strains.</title>
        <authorList>
            <person name="Whitman W."/>
        </authorList>
    </citation>
    <scope>NUCLEOTIDE SEQUENCE [LARGE SCALE GENOMIC DNA]</scope>
    <source>
        <strain evidence="5 6">CECT 7031</strain>
    </source>
</reference>
<gene>
    <name evidence="5" type="ORF">DFP99_1557</name>
</gene>
<keyword evidence="2" id="KW-0378">Hydrolase</keyword>
<dbReference type="GO" id="GO:0000166">
    <property type="term" value="F:nucleotide binding"/>
    <property type="evidence" value="ECO:0007669"/>
    <property type="project" value="UniProtKB-KW"/>
</dbReference>
<dbReference type="PRINTS" id="PR01607">
    <property type="entry name" value="APYRASEFAMLY"/>
</dbReference>
<proteinExistence type="inferred from homology"/>
<dbReference type="InterPro" id="IPR036907">
    <property type="entry name" value="5'-Nucleotdase_C_sf"/>
</dbReference>
<dbReference type="Pfam" id="PF02872">
    <property type="entry name" value="5_nucleotid_C"/>
    <property type="match status" value="1"/>
</dbReference>
<evidence type="ECO:0000259" key="3">
    <source>
        <dbReference type="Pfam" id="PF00149"/>
    </source>
</evidence>
<dbReference type="InterPro" id="IPR006146">
    <property type="entry name" value="5'-Nucleotdase_CS"/>
</dbReference>
<dbReference type="EMBL" id="QRAS01000005">
    <property type="protein sequence ID" value="RDL01086.1"/>
    <property type="molecule type" value="Genomic_DNA"/>
</dbReference>
<dbReference type="RefSeq" id="WP_070230655.1">
    <property type="nucleotide sequence ID" value="NZ_BJYO01000007.1"/>
</dbReference>
<protein>
    <submittedName>
        <fullName evidence="5">2',3'-cyclic-nucleotide 2'-phosphodiesterase/3'-nucleotidase</fullName>
    </submittedName>
</protein>
<dbReference type="Gene3D" id="3.90.780.10">
    <property type="entry name" value="5'-Nucleotidase, C-terminal domain"/>
    <property type="match status" value="1"/>
</dbReference>
<sequence>MQVKILSTSDVHGYVRADDFRRPLLNDGLGLTRAATAINAVAGALAPTDVLVKIENGDFIQGSPLTNYIEKEAPAAVAVYRQLADVIGYDVRILGNHEFNYGRDYLERVIGDAPKLLNANIVDTITQKPFIGKPYAILEKQGLKLGIIGLTTKFISHWEQPDHIKNLTFLDPVETAQHYIDQIRADVDVLILAYHGGFAQDLATGAPLERLTSENQGYQLLQLPGVDALVTGHQHREIATVSQDVPTTQPGYRGDHIGAITLELNDAHEIVAHTANLITTADYAPDDKIETLIDPIQTQVDTWLDQAVGHVGENMQITDHFAARVHSHPFVELVNRVQMAATGTTIANTAIFNDEVRGLSNAVTLRDIMTNYIYPNTLVVEKLTGQAIKDALEVNARYFALTPDGKLTINPKFIMPKVQHYNYDIWSGIDYTFDISRPMNDRVVRVTKEGEPLNLMAEYEVTMNNYRAGGAGNFTMFAGDKIVREVQIETAELIGDYIMAHPAIMIPQPTNLTIIGFDGIADELKK</sequence>
<dbReference type="AlphaFoldDB" id="A0A288QP97"/>
<evidence type="ECO:0000313" key="6">
    <source>
        <dbReference type="Proteomes" id="UP000254912"/>
    </source>
</evidence>
<organism evidence="5 6">
    <name type="scientific">Weissella soli</name>
    <dbReference type="NCBI Taxonomy" id="155866"/>
    <lineage>
        <taxon>Bacteria</taxon>
        <taxon>Bacillati</taxon>
        <taxon>Bacillota</taxon>
        <taxon>Bacilli</taxon>
        <taxon>Lactobacillales</taxon>
        <taxon>Lactobacillaceae</taxon>
        <taxon>Weissella</taxon>
    </lineage>
</organism>
<dbReference type="InterPro" id="IPR008334">
    <property type="entry name" value="5'-Nucleotdase_C"/>
</dbReference>
<feature type="domain" description="5'-Nucleotidase C-terminal" evidence="4">
    <location>
        <begin position="320"/>
        <end position="478"/>
    </location>
</feature>
<dbReference type="GO" id="GO:0046872">
    <property type="term" value="F:metal ion binding"/>
    <property type="evidence" value="ECO:0007669"/>
    <property type="project" value="InterPro"/>
</dbReference>
<dbReference type="GO" id="GO:0016788">
    <property type="term" value="F:hydrolase activity, acting on ester bonds"/>
    <property type="evidence" value="ECO:0007669"/>
    <property type="project" value="InterPro"/>
</dbReference>
<keyword evidence="6" id="KW-1185">Reference proteome</keyword>
<dbReference type="SUPFAM" id="SSF55816">
    <property type="entry name" value="5'-nucleotidase (syn. UDP-sugar hydrolase), C-terminal domain"/>
    <property type="match status" value="1"/>
</dbReference>
<dbReference type="Gene3D" id="3.60.21.10">
    <property type="match status" value="1"/>
</dbReference>